<evidence type="ECO:0000256" key="2">
    <source>
        <dbReference type="SAM" id="MobiDB-lite"/>
    </source>
</evidence>
<evidence type="ECO:0000313" key="4">
    <source>
        <dbReference type="EMBL" id="ASU81725.1"/>
    </source>
</evidence>
<dbReference type="Proteomes" id="UP000215005">
    <property type="component" value="Chromosome"/>
</dbReference>
<dbReference type="KEGG" id="ngv:CDO52_01985"/>
<gene>
    <name evidence="4" type="ORF">CDO52_01985</name>
</gene>
<name>A0A223S0R4_9ACTN</name>
<dbReference type="Pfam" id="PF03551">
    <property type="entry name" value="PadR"/>
    <property type="match status" value="1"/>
</dbReference>
<feature type="domain" description="Transcription regulator PadR N-terminal" evidence="3">
    <location>
        <begin position="13"/>
        <end position="88"/>
    </location>
</feature>
<dbReference type="Gene3D" id="1.10.10.10">
    <property type="entry name" value="Winged helix-like DNA-binding domain superfamily/Winged helix DNA-binding domain"/>
    <property type="match status" value="1"/>
</dbReference>
<feature type="coiled-coil region" evidence="1">
    <location>
        <begin position="121"/>
        <end position="148"/>
    </location>
</feature>
<dbReference type="EMBL" id="CP022753">
    <property type="protein sequence ID" value="ASU81725.1"/>
    <property type="molecule type" value="Genomic_DNA"/>
</dbReference>
<dbReference type="RefSeq" id="WP_033301451.1">
    <property type="nucleotide sequence ID" value="NZ_ANBG01000333.1"/>
</dbReference>
<accession>A0A223S0R4</accession>
<keyword evidence="5" id="KW-1185">Reference proteome</keyword>
<dbReference type="SUPFAM" id="SSF46785">
    <property type="entry name" value="Winged helix' DNA-binding domain"/>
    <property type="match status" value="1"/>
</dbReference>
<dbReference type="InterPro" id="IPR052509">
    <property type="entry name" value="Metal_resp_DNA-bind_regulator"/>
</dbReference>
<proteinExistence type="predicted"/>
<dbReference type="InterPro" id="IPR036388">
    <property type="entry name" value="WH-like_DNA-bd_sf"/>
</dbReference>
<protein>
    <submittedName>
        <fullName evidence="4">PadR family transcriptional regulator</fullName>
    </submittedName>
</protein>
<evidence type="ECO:0000313" key="5">
    <source>
        <dbReference type="Proteomes" id="UP000215005"/>
    </source>
</evidence>
<reference evidence="4 5" key="1">
    <citation type="submission" date="2017-08" db="EMBL/GenBank/DDBJ databases">
        <title>The complete genome sequence of Nocardiopsis gilva YIM 90087.</title>
        <authorList>
            <person name="Yin M."/>
            <person name="Tang S."/>
        </authorList>
    </citation>
    <scope>NUCLEOTIDE SEQUENCE [LARGE SCALE GENOMIC DNA]</scope>
    <source>
        <strain evidence="4 5">YIM 90087</strain>
    </source>
</reference>
<feature type="compositionally biased region" description="Pro residues" evidence="2">
    <location>
        <begin position="234"/>
        <end position="248"/>
    </location>
</feature>
<evidence type="ECO:0000259" key="3">
    <source>
        <dbReference type="Pfam" id="PF03551"/>
    </source>
</evidence>
<dbReference type="PANTHER" id="PTHR33169">
    <property type="entry name" value="PADR-FAMILY TRANSCRIPTIONAL REGULATOR"/>
    <property type="match status" value="1"/>
</dbReference>
<organism evidence="4 5">
    <name type="scientific">Nocardiopsis gilva YIM 90087</name>
    <dbReference type="NCBI Taxonomy" id="1235441"/>
    <lineage>
        <taxon>Bacteria</taxon>
        <taxon>Bacillati</taxon>
        <taxon>Actinomycetota</taxon>
        <taxon>Actinomycetes</taxon>
        <taxon>Streptosporangiales</taxon>
        <taxon>Nocardiopsidaceae</taxon>
        <taxon>Nocardiopsis</taxon>
    </lineage>
</organism>
<feature type="region of interest" description="Disordered" evidence="2">
    <location>
        <begin position="181"/>
        <end position="248"/>
    </location>
</feature>
<dbReference type="InterPro" id="IPR005149">
    <property type="entry name" value="Tscrpt_reg_PadR_N"/>
</dbReference>
<dbReference type="OrthoDB" id="2374094at2"/>
<dbReference type="AlphaFoldDB" id="A0A223S0R4"/>
<evidence type="ECO:0000256" key="1">
    <source>
        <dbReference type="SAM" id="Coils"/>
    </source>
</evidence>
<sequence length="248" mass="27890">MSACRARVLELAVLGHLAEAPMHGYELRKRLNCELGAFRAFSYGSLYPCLKEMQRSGLVTSATDATAPARGRRSRIVYRLTPSGRDHLVQLLSECQPATDDDECFGVHFTLFARTRAEVRLRILAGRRNRLLERLDCLRERMEQTARDADPYVFELNRYRAEALEREVGWLDDLVRQERHRLESRHDGQSGEAGQAGQVSVTDQRSEVPDTTGARLSHGTQDTRGTSETVLPRPGAPPPPTPPIDLEQ</sequence>
<feature type="compositionally biased region" description="Polar residues" evidence="2">
    <location>
        <begin position="218"/>
        <end position="229"/>
    </location>
</feature>
<keyword evidence="1" id="KW-0175">Coiled coil</keyword>
<dbReference type="PANTHER" id="PTHR33169:SF26">
    <property type="entry name" value="CONSERVED PROTEIN"/>
    <property type="match status" value="1"/>
</dbReference>
<dbReference type="InterPro" id="IPR036390">
    <property type="entry name" value="WH_DNA-bd_sf"/>
</dbReference>